<feature type="compositionally biased region" description="Basic and acidic residues" evidence="2">
    <location>
        <begin position="301"/>
        <end position="328"/>
    </location>
</feature>
<dbReference type="InterPro" id="IPR043127">
    <property type="entry name" value="Sec-1-like_dom3a"/>
</dbReference>
<sequence length="654" mass="77399">MNIKNHQINILETILEQPLTSNLMTKSQFNTQWSVLVYDRFSKRVLQSIANLELFEKTNVPIQLKFEEKRTKIGDVSAIYLISNTEESIEKFLFDLKESIYDHYYLNFNGIIEQAFLKKLATEVSKIGKSEKIKQVTSQYLNYIPISSNMFTLGIENCYWKLFHPQSKEEDIKHLCQEIAHRLLCFFLSTNTIPIIRATKGSASEMIAGMLNNLFETFLTSNPKWLKKKEKSSFFPKNGRTMIFLADRNLDFRILLHHSWIYQALIYDLMQIKENRITFKTDNKDEKEKEKEKEEEEEQEKTDYEKLFDKKKEQTNDQEEKQKKKNEQKEINKYSLLFPNESLDIVNEKETIFLNEKDDFWLENKNLPYPDVADNVAKRSKILMKQQKLGSTKSKDGYSNDLSLKEQFSKRTKEITDKLIKLDNLRLEKKKIQTHNTLCSLITDQLEKRKLGQFYEEEKAIMTSKKISKSIKRDMVDLLNDENNVNTYDKWRLFLIYFFSQPELDNVELMELIELFDPKNIFIDVFNHLKESKRFNLETISNTKTKSNIQRVIINRRRDKTEDLEFPICSVVKSSLKEEEKFSNFDPLQNYLDSEKSKIISNQKIKSTVVFMVGGGRLLELQNLQEYFKNSSNTLIYGVTDILNGENFIKNYYN</sequence>
<dbReference type="Gene3D" id="3.40.50.2060">
    <property type="match status" value="1"/>
</dbReference>
<dbReference type="Gene3D" id="1.25.40.60">
    <property type="match status" value="1"/>
</dbReference>
<protein>
    <submittedName>
        <fullName evidence="3">Sec1 family domain-containing protein</fullName>
    </submittedName>
</protein>
<feature type="region of interest" description="Disordered" evidence="2">
    <location>
        <begin position="284"/>
        <end position="328"/>
    </location>
</feature>
<dbReference type="Proteomes" id="UP001150062">
    <property type="component" value="Unassembled WGS sequence"/>
</dbReference>
<comment type="similarity">
    <text evidence="1">Belongs to the STXBP/unc-18/SEC1 family.</text>
</comment>
<accession>A0ABQ8Z555</accession>
<dbReference type="Gene3D" id="3.40.50.1910">
    <property type="match status" value="2"/>
</dbReference>
<reference evidence="3" key="1">
    <citation type="submission" date="2022-08" db="EMBL/GenBank/DDBJ databases">
        <title>Novel sulfate-reducing endosymbionts in the free-living metamonad Anaeramoeba.</title>
        <authorList>
            <person name="Jerlstrom-Hultqvist J."/>
            <person name="Cepicka I."/>
            <person name="Gallot-Lavallee L."/>
            <person name="Salas-Leiva D."/>
            <person name="Curtis B.A."/>
            <person name="Zahonova K."/>
            <person name="Pipaliya S."/>
            <person name="Dacks J."/>
            <person name="Roger A.J."/>
        </authorList>
    </citation>
    <scope>NUCLEOTIDE SEQUENCE</scope>
    <source>
        <strain evidence="3">Schooner1</strain>
    </source>
</reference>
<organism evidence="3 4">
    <name type="scientific">Anaeramoeba flamelloides</name>
    <dbReference type="NCBI Taxonomy" id="1746091"/>
    <lineage>
        <taxon>Eukaryota</taxon>
        <taxon>Metamonada</taxon>
        <taxon>Anaeramoebidae</taxon>
        <taxon>Anaeramoeba</taxon>
    </lineage>
</organism>
<dbReference type="Pfam" id="PF00995">
    <property type="entry name" value="Sec1"/>
    <property type="match status" value="1"/>
</dbReference>
<evidence type="ECO:0000313" key="4">
    <source>
        <dbReference type="Proteomes" id="UP001150062"/>
    </source>
</evidence>
<gene>
    <name evidence="3" type="ORF">M0813_14710</name>
</gene>
<dbReference type="InterPro" id="IPR036045">
    <property type="entry name" value="Sec1-like_sf"/>
</dbReference>
<evidence type="ECO:0000256" key="2">
    <source>
        <dbReference type="SAM" id="MobiDB-lite"/>
    </source>
</evidence>
<comment type="caution">
    <text evidence="3">The sequence shown here is derived from an EMBL/GenBank/DDBJ whole genome shotgun (WGS) entry which is preliminary data.</text>
</comment>
<proteinExistence type="inferred from homology"/>
<dbReference type="Gene3D" id="3.90.830.10">
    <property type="entry name" value="Syntaxin Binding Protein 1, Chain A, domain 2"/>
    <property type="match status" value="1"/>
</dbReference>
<name>A0ABQ8Z555_9EUKA</name>
<dbReference type="InterPro" id="IPR027482">
    <property type="entry name" value="Sec1-like_dom2"/>
</dbReference>
<evidence type="ECO:0000256" key="1">
    <source>
        <dbReference type="ARBA" id="ARBA00009884"/>
    </source>
</evidence>
<dbReference type="PANTHER" id="PTHR11679">
    <property type="entry name" value="VESICLE PROTEIN SORTING-ASSOCIATED"/>
    <property type="match status" value="1"/>
</dbReference>
<dbReference type="InterPro" id="IPR043154">
    <property type="entry name" value="Sec-1-like_dom1"/>
</dbReference>
<evidence type="ECO:0000313" key="3">
    <source>
        <dbReference type="EMBL" id="KAJ6251936.1"/>
    </source>
</evidence>
<dbReference type="InterPro" id="IPR001619">
    <property type="entry name" value="Sec1-like"/>
</dbReference>
<keyword evidence="4" id="KW-1185">Reference proteome</keyword>
<dbReference type="SUPFAM" id="SSF56815">
    <property type="entry name" value="Sec1/munc18-like (SM) proteins"/>
    <property type="match status" value="1"/>
</dbReference>
<dbReference type="EMBL" id="JAOAOG010000052">
    <property type="protein sequence ID" value="KAJ6251936.1"/>
    <property type="molecule type" value="Genomic_DNA"/>
</dbReference>
<dbReference type="PIRSF" id="PIRSF005715">
    <property type="entry name" value="VPS45_Sec1"/>
    <property type="match status" value="1"/>
</dbReference>